<dbReference type="SUPFAM" id="SSF52540">
    <property type="entry name" value="P-loop containing nucleoside triphosphate hydrolases"/>
    <property type="match status" value="1"/>
</dbReference>
<dbReference type="OrthoDB" id="9758229at2"/>
<evidence type="ECO:0000313" key="3">
    <source>
        <dbReference type="EMBL" id="AGF79243.1"/>
    </source>
</evidence>
<dbReference type="PATRIC" id="fig|1167006.5.peg.2929"/>
<keyword evidence="1" id="KW-0812">Transmembrane</keyword>
<feature type="transmembrane region" description="Helical" evidence="1">
    <location>
        <begin position="37"/>
        <end position="56"/>
    </location>
</feature>
<evidence type="ECO:0000259" key="2">
    <source>
        <dbReference type="Pfam" id="PF14331"/>
    </source>
</evidence>
<accession>M1P6Z5</accession>
<keyword evidence="1" id="KW-1133">Transmembrane helix</keyword>
<evidence type="ECO:0000256" key="1">
    <source>
        <dbReference type="SAM" id="Phobius"/>
    </source>
</evidence>
<feature type="transmembrane region" description="Helical" evidence="1">
    <location>
        <begin position="435"/>
        <end position="454"/>
    </location>
</feature>
<dbReference type="Gene3D" id="3.40.50.300">
    <property type="entry name" value="P-loop containing nucleotide triphosphate hydrolases"/>
    <property type="match status" value="1"/>
</dbReference>
<organism evidence="3 4">
    <name type="scientific">Desulfocapsa sulfexigens (strain DSM 10523 / SB164P1)</name>
    <dbReference type="NCBI Taxonomy" id="1167006"/>
    <lineage>
        <taxon>Bacteria</taxon>
        <taxon>Pseudomonadati</taxon>
        <taxon>Thermodesulfobacteriota</taxon>
        <taxon>Desulfobulbia</taxon>
        <taxon>Desulfobulbales</taxon>
        <taxon>Desulfocapsaceae</taxon>
        <taxon>Desulfocapsa</taxon>
    </lineage>
</organism>
<feature type="domain" description="Type VI secretion system component TssM1 N-terminal" evidence="2">
    <location>
        <begin position="185"/>
        <end position="438"/>
    </location>
</feature>
<gene>
    <name evidence="3" type="ordered locus">UWK_02707</name>
</gene>
<dbReference type="STRING" id="1167006.UWK_02707"/>
<name>M1P6Z5_DESSD</name>
<reference evidence="4" key="1">
    <citation type="journal article" date="2013" name="Stand. Genomic Sci.">
        <title>Complete genome sequence of Desulfocapsa sulfexigens, a marine deltaproteobacterium specialized in disproportionating inorganic sulfur compounds.</title>
        <authorList>
            <person name="Finster K.W."/>
            <person name="Kjeldsen K.U."/>
            <person name="Kube M."/>
            <person name="Reinhardt R."/>
            <person name="Mussmann M."/>
            <person name="Amann R."/>
            <person name="Schreiber L."/>
        </authorList>
    </citation>
    <scope>NUCLEOTIDE SEQUENCE [LARGE SCALE GENOMIC DNA]</scope>
    <source>
        <strain evidence="4">DSM 10523 / SB164P1</strain>
    </source>
</reference>
<dbReference type="AlphaFoldDB" id="M1P6Z5"/>
<dbReference type="Pfam" id="PF14331">
    <property type="entry name" value="IcmF-related_N"/>
    <property type="match status" value="1"/>
</dbReference>
<dbReference type="HOGENOM" id="CLU_004067_0_0_7"/>
<sequence>MKKIMLAAFKFLLLTSLLLLIATATFGLVLWAKWPWWIGLFFLLGYVGLYLGWIFFRKILLRKREQNFVHQVIEQDNAYIKGAGSGQEGLQELQGRWQEAIEILKSSHLSKQGNPLYVLPWYMVIGESRSGKSTAIKSADLSAPFAETSKIGGVAGTRNCDWWFFEQAVILDTAGRYTIPLEEGRDKDEWQKFLSLLVKYRRKEPLNGLVVTIAADKLLQADDDRIAEDGRNIRQRIDELMRVLGKVFPVYVLITKCDLVQGMTQFCDRLPDKSLEQAMGLINRNHKDIRTFLQDVDSTIGDRLQQLRLQLLHGKQDPSRKQSQSAADLLLFPNEFKILHRRLSSFIESTFKANPYQESPILRGLYFSSGRQEGTPFSNFLHALGLIKQQDVLPGTNKGLFLHDLFSRILPEDRTLFAPTQKALAWNRLTRNIGLTAWAAIIFTLCGLLSFSFVKNLTTLQNGTEAFKQSVVLQGDFLTDTALMERFQKAISTMEDYNRAWWIPRFGLNKSEDIELRLKQKYCHRFNSEFNERLNIQLDTAVSALTPGSSDVIIGTVVAHLVHRINLIQARLDNKDPSSFDQQAQPSFQALFGGEDRRLIADLSDRVLLQYHHYLNWQESSETLNLEKERLQRALLHILSMPDTSLNWLVSWVNHNSDSSALNVQDFWSSPLTRKNIATVPPAFTIKGRDIINTLLEDIGTALPDPLLITSNKARFQKWYEMAYRLVWYDFAEKFPQAEYYLGDGSSWQEVATTMATDQNPYFSLLRTMARELAPLEEDEKENTWILLINQIEQARIDATREAAIEESNSLLAKVTKKGKKALGSLEKKTGLDPSGILSSQLAAGKLFNSYQMALKDITLASSSRTVSYSMAAEIFKDDPATSKSPFYLAKHHLVAFRKELSQPGQQQKVVWRLLAGPLTFLRDYTCLEAACHLNSLWEKNVLVEVQDITDKTKLNDELFLDDGYAIRFIKGPAAPFLGRSLKKGFYPKTALGKMLPFEKEFLDFLTDGIRLVRFKPDLSFSEEVPLDMQLEADAVFGAQPEKKKEPEIPPLPTINANYDILVTANPTSVNKEARITPHVTTLESVCGAETTRLVNLNYPIRKKMSWQPENCESVSLQIEIGSLILKKKYEGKLAFAHFAKDFQNGSHLFSVNDFPDQKKQLVRLRITTIKVNFQLKGGQPLISIIDQQEKREKFLAELEEKRKMQAADSSKGIKELLATWERKQKMTALENEALKKSWKARQQAEAQKIKQNWEQKLPDVPTDITNCWDN</sequence>
<keyword evidence="1" id="KW-0472">Membrane</keyword>
<dbReference type="InterPro" id="IPR025743">
    <property type="entry name" value="TssM1_N"/>
</dbReference>
<dbReference type="Proteomes" id="UP000011721">
    <property type="component" value="Chromosome"/>
</dbReference>
<dbReference type="eggNOG" id="COG3523">
    <property type="taxonomic scope" value="Bacteria"/>
</dbReference>
<protein>
    <recommendedName>
        <fullName evidence="2">Type VI secretion system component TssM1 N-terminal domain-containing protein</fullName>
    </recommendedName>
</protein>
<keyword evidence="4" id="KW-1185">Reference proteome</keyword>
<dbReference type="PANTHER" id="PTHR36153:SF1">
    <property type="entry name" value="TYPE VI SECRETION SYSTEM COMPONENT TSSM1"/>
    <property type="match status" value="1"/>
</dbReference>
<evidence type="ECO:0000313" key="4">
    <source>
        <dbReference type="Proteomes" id="UP000011721"/>
    </source>
</evidence>
<dbReference type="EMBL" id="CP003985">
    <property type="protein sequence ID" value="AGF79243.1"/>
    <property type="molecule type" value="Genomic_DNA"/>
</dbReference>
<dbReference type="InterPro" id="IPR027417">
    <property type="entry name" value="P-loop_NTPase"/>
</dbReference>
<proteinExistence type="predicted"/>
<dbReference type="KEGG" id="dsf:UWK_02707"/>
<dbReference type="InterPro" id="IPR053156">
    <property type="entry name" value="T6SS_TssM-like"/>
</dbReference>
<dbReference type="CDD" id="cd00882">
    <property type="entry name" value="Ras_like_GTPase"/>
    <property type="match status" value="1"/>
</dbReference>
<dbReference type="PANTHER" id="PTHR36153">
    <property type="entry name" value="INNER MEMBRANE PROTEIN-RELATED"/>
    <property type="match status" value="1"/>
</dbReference>
<dbReference type="RefSeq" id="WP_015404929.1">
    <property type="nucleotide sequence ID" value="NC_020304.1"/>
</dbReference>